<sequence length="209" mass="20943">MSRAAFAGLGATAALLAGAIAWELQGIEGDPVARGAAAAAVARWRPAPEVPTPAPPDRSGEWAATALARPLFAQDRRPVAEPRLAAAGGPAARDLPRLAGVMITPGGGAAIFAPAGEHAKPQVLRVGDRLGEFEVKAILAGEVMLAGPEGERSLRTSFDPRPAAVGPPRPAVAVAAPATPLAPQAPSNPNAPQAPANPLVPQAPAALAR</sequence>
<evidence type="ECO:0000313" key="3">
    <source>
        <dbReference type="Proteomes" id="UP001243009"/>
    </source>
</evidence>
<name>A0ABT9E8A4_9PROT</name>
<comment type="caution">
    <text evidence="2">The sequence shown here is derived from an EMBL/GenBank/DDBJ whole genome shotgun (WGS) entry which is preliminary data.</text>
</comment>
<dbReference type="RefSeq" id="WP_305107150.1">
    <property type="nucleotide sequence ID" value="NZ_JAUTWS010000044.1"/>
</dbReference>
<proteinExistence type="predicted"/>
<accession>A0ABT9E8A4</accession>
<dbReference type="EMBL" id="JAUTWS010000044">
    <property type="protein sequence ID" value="MDO9712295.1"/>
    <property type="molecule type" value="Genomic_DNA"/>
</dbReference>
<evidence type="ECO:0000313" key="2">
    <source>
        <dbReference type="EMBL" id="MDO9712295.1"/>
    </source>
</evidence>
<protein>
    <recommendedName>
        <fullName evidence="4">Type II secretion system protein GspC N-terminal domain-containing protein</fullName>
    </recommendedName>
</protein>
<gene>
    <name evidence="2" type="ORF">Q7A36_28390</name>
</gene>
<reference evidence="2 3" key="1">
    <citation type="submission" date="2023-08" db="EMBL/GenBank/DDBJ databases">
        <title>The draft genome sequence of Paracraurococcus sp. LOR1-02.</title>
        <authorList>
            <person name="Kingkaew E."/>
            <person name="Tanasupawat S."/>
        </authorList>
    </citation>
    <scope>NUCLEOTIDE SEQUENCE [LARGE SCALE GENOMIC DNA]</scope>
    <source>
        <strain evidence="2 3">LOR1-02</strain>
    </source>
</reference>
<organism evidence="2 3">
    <name type="scientific">Paracraurococcus lichenis</name>
    <dbReference type="NCBI Taxonomy" id="3064888"/>
    <lineage>
        <taxon>Bacteria</taxon>
        <taxon>Pseudomonadati</taxon>
        <taxon>Pseudomonadota</taxon>
        <taxon>Alphaproteobacteria</taxon>
        <taxon>Acetobacterales</taxon>
        <taxon>Roseomonadaceae</taxon>
        <taxon>Paracraurococcus</taxon>
    </lineage>
</organism>
<dbReference type="Proteomes" id="UP001243009">
    <property type="component" value="Unassembled WGS sequence"/>
</dbReference>
<keyword evidence="3" id="KW-1185">Reference proteome</keyword>
<evidence type="ECO:0008006" key="4">
    <source>
        <dbReference type="Google" id="ProtNLM"/>
    </source>
</evidence>
<evidence type="ECO:0000256" key="1">
    <source>
        <dbReference type="SAM" id="MobiDB-lite"/>
    </source>
</evidence>
<feature type="compositionally biased region" description="Low complexity" evidence="1">
    <location>
        <begin position="171"/>
        <end position="209"/>
    </location>
</feature>
<feature type="region of interest" description="Disordered" evidence="1">
    <location>
        <begin position="151"/>
        <end position="209"/>
    </location>
</feature>